<accession>A0A494XTK8</accession>
<dbReference type="InterPro" id="IPR029062">
    <property type="entry name" value="Class_I_gatase-like"/>
</dbReference>
<protein>
    <recommendedName>
        <fullName evidence="8">Homoserine O-acetyltransferase</fullName>
        <shortName evidence="8">HAT</shortName>
        <ecNumber evidence="8">2.3.1.31</ecNumber>
    </recommendedName>
    <alternativeName>
        <fullName evidence="8">Homoserine transacetylase</fullName>
        <shortName evidence="8">HTA</shortName>
    </alternativeName>
</protein>
<dbReference type="SUPFAM" id="SSF52317">
    <property type="entry name" value="Class I glutamine amidotransferase-like"/>
    <property type="match status" value="1"/>
</dbReference>
<evidence type="ECO:0000256" key="8">
    <source>
        <dbReference type="HAMAP-Rule" id="MF_00295"/>
    </source>
</evidence>
<dbReference type="EMBL" id="RBZM01000005">
    <property type="protein sequence ID" value="RKP53971.1"/>
    <property type="molecule type" value="Genomic_DNA"/>
</dbReference>
<dbReference type="Gene3D" id="3.40.50.880">
    <property type="match status" value="1"/>
</dbReference>
<comment type="catalytic activity">
    <reaction evidence="7 8">
        <text>L-homoserine + acetyl-CoA = O-acetyl-L-homoserine + CoA</text>
        <dbReference type="Rhea" id="RHEA:13701"/>
        <dbReference type="ChEBI" id="CHEBI:57287"/>
        <dbReference type="ChEBI" id="CHEBI:57288"/>
        <dbReference type="ChEBI" id="CHEBI:57476"/>
        <dbReference type="ChEBI" id="CHEBI:57716"/>
        <dbReference type="EC" id="2.3.1.31"/>
    </reaction>
</comment>
<dbReference type="AlphaFoldDB" id="A0A494XTK8"/>
<dbReference type="EC" id="2.3.1.31" evidence="8"/>
<comment type="similarity">
    <text evidence="8">Belongs to the MetA family.</text>
</comment>
<dbReference type="HAMAP" id="MF_00295">
    <property type="entry name" value="MetA_acyltransf"/>
    <property type="match status" value="1"/>
</dbReference>
<evidence type="ECO:0000256" key="3">
    <source>
        <dbReference type="ARBA" id="ARBA00022605"/>
    </source>
</evidence>
<keyword evidence="3 8" id="KW-0028">Amino-acid biosynthesis</keyword>
<evidence type="ECO:0000256" key="6">
    <source>
        <dbReference type="ARBA" id="ARBA00023315"/>
    </source>
</evidence>
<name>A0A494XTK8_9BACL</name>
<feature type="binding site" evidence="8">
    <location>
        <position position="192"/>
    </location>
    <ligand>
        <name>substrate</name>
    </ligand>
</feature>
<feature type="binding site" evidence="8">
    <location>
        <position position="163"/>
    </location>
    <ligand>
        <name>substrate</name>
    </ligand>
</feature>
<comment type="subcellular location">
    <subcellularLocation>
        <location evidence="1 8">Cytoplasm</location>
    </subcellularLocation>
</comment>
<proteinExistence type="inferred from homology"/>
<dbReference type="GO" id="GO:0008899">
    <property type="term" value="F:homoserine O-succinyltransferase activity"/>
    <property type="evidence" value="ECO:0007669"/>
    <property type="project" value="UniProtKB-UniRule"/>
</dbReference>
<dbReference type="NCBIfam" id="TIGR01001">
    <property type="entry name" value="metA"/>
    <property type="match status" value="1"/>
</dbReference>
<evidence type="ECO:0000313" key="11">
    <source>
        <dbReference type="Proteomes" id="UP000282076"/>
    </source>
</evidence>
<evidence type="ECO:0000256" key="2">
    <source>
        <dbReference type="ARBA" id="ARBA00022490"/>
    </source>
</evidence>
<dbReference type="PANTHER" id="PTHR20919:SF0">
    <property type="entry name" value="HOMOSERINE O-SUCCINYLTRANSFERASE"/>
    <property type="match status" value="1"/>
</dbReference>
<keyword evidence="2 8" id="KW-0963">Cytoplasm</keyword>
<feature type="site" description="Important for substrate specificity" evidence="8">
    <location>
        <position position="192"/>
    </location>
</feature>
<dbReference type="GO" id="GO:0005737">
    <property type="term" value="C:cytoplasm"/>
    <property type="evidence" value="ECO:0007669"/>
    <property type="project" value="UniProtKB-SubCell"/>
</dbReference>
<keyword evidence="4 8" id="KW-0808">Transferase</keyword>
<evidence type="ECO:0000256" key="4">
    <source>
        <dbReference type="ARBA" id="ARBA00022679"/>
    </source>
</evidence>
<keyword evidence="11" id="KW-1185">Reference proteome</keyword>
<dbReference type="InterPro" id="IPR005697">
    <property type="entry name" value="HST_MetA"/>
</dbReference>
<gene>
    <name evidence="10" type="primary">metA</name>
    <name evidence="8" type="synonym">metAA</name>
    <name evidence="10" type="ORF">D7Z26_11310</name>
</gene>
<feature type="active site" description="Acyl-thioester intermediate" evidence="8 9">
    <location>
        <position position="142"/>
    </location>
</feature>
<feature type="site" description="Important for acyl-CoA specificity" evidence="8">
    <location>
        <position position="111"/>
    </location>
</feature>
<dbReference type="GO" id="GO:0004414">
    <property type="term" value="F:homoserine O-acetyltransferase activity"/>
    <property type="evidence" value="ECO:0007669"/>
    <property type="project" value="UniProtKB-EC"/>
</dbReference>
<evidence type="ECO:0000256" key="7">
    <source>
        <dbReference type="ARBA" id="ARBA00049043"/>
    </source>
</evidence>
<organism evidence="10 11">
    <name type="scientific">Cohnella endophytica</name>
    <dbReference type="NCBI Taxonomy" id="2419778"/>
    <lineage>
        <taxon>Bacteria</taxon>
        <taxon>Bacillati</taxon>
        <taxon>Bacillota</taxon>
        <taxon>Bacilli</taxon>
        <taxon>Bacillales</taxon>
        <taxon>Paenibacillaceae</taxon>
        <taxon>Cohnella</taxon>
    </lineage>
</organism>
<evidence type="ECO:0000256" key="5">
    <source>
        <dbReference type="ARBA" id="ARBA00023167"/>
    </source>
</evidence>
<comment type="pathway">
    <text evidence="8">Amino-acid biosynthesis; L-methionine biosynthesis via de novo pathway; O-acetyl-L-homoserine from L-homoserine: step 1/1.</text>
</comment>
<dbReference type="PANTHER" id="PTHR20919">
    <property type="entry name" value="HOMOSERINE O-SUCCINYLTRANSFERASE"/>
    <property type="match status" value="1"/>
</dbReference>
<dbReference type="Pfam" id="PF04204">
    <property type="entry name" value="HTS"/>
    <property type="match status" value="1"/>
</dbReference>
<comment type="function">
    <text evidence="8">Transfers an acetyl group from acetyl-CoA to L-homoserine, forming acetyl-L-homoserine.</text>
</comment>
<evidence type="ECO:0000256" key="9">
    <source>
        <dbReference type="PIRSR" id="PIRSR000450-1"/>
    </source>
</evidence>
<reference evidence="10 11" key="1">
    <citation type="submission" date="2018-10" db="EMBL/GenBank/DDBJ databases">
        <title>Cohnella sp. M2MS4P-1, whole genome shotgun sequence.</title>
        <authorList>
            <person name="Tuo L."/>
        </authorList>
    </citation>
    <scope>NUCLEOTIDE SEQUENCE [LARGE SCALE GENOMIC DNA]</scope>
    <source>
        <strain evidence="10 11">M2MS4P-1</strain>
    </source>
</reference>
<dbReference type="PIRSF" id="PIRSF000450">
    <property type="entry name" value="H_ser_succinyltr"/>
    <property type="match status" value="1"/>
</dbReference>
<dbReference type="FunFam" id="3.40.50.880:FF:000004">
    <property type="entry name" value="Homoserine O-succinyltransferase"/>
    <property type="match status" value="1"/>
</dbReference>
<dbReference type="Proteomes" id="UP000282076">
    <property type="component" value="Unassembled WGS sequence"/>
</dbReference>
<dbReference type="CDD" id="cd03131">
    <property type="entry name" value="GATase1_HTS"/>
    <property type="match status" value="1"/>
</dbReference>
<comment type="caution">
    <text evidence="10">The sequence shown here is derived from an EMBL/GenBank/DDBJ whole genome shotgun (WGS) entry which is preliminary data.</text>
</comment>
<dbReference type="GO" id="GO:0019281">
    <property type="term" value="P:L-methionine biosynthetic process from homoserine via O-succinyl-L-homoserine and cystathionine"/>
    <property type="evidence" value="ECO:0007669"/>
    <property type="project" value="InterPro"/>
</dbReference>
<dbReference type="RefSeq" id="WP_120976926.1">
    <property type="nucleotide sequence ID" value="NZ_RBZM01000005.1"/>
</dbReference>
<dbReference type="OrthoDB" id="9772423at2"/>
<keyword evidence="6 8" id="KW-0012">Acyltransferase</keyword>
<keyword evidence="5 8" id="KW-0486">Methionine biosynthesis</keyword>
<feature type="binding site" evidence="8">
    <location>
        <position position="249"/>
    </location>
    <ligand>
        <name>substrate</name>
    </ligand>
</feature>
<comment type="caution">
    <text evidence="8">Lacks conserved residue(s) required for the propagation of feature annotation.</text>
</comment>
<feature type="active site" evidence="8">
    <location>
        <position position="237"/>
    </location>
</feature>
<dbReference type="UniPathway" id="UPA00051">
    <property type="reaction ID" value="UER00074"/>
</dbReference>
<dbReference type="InterPro" id="IPR033752">
    <property type="entry name" value="MetA_family"/>
</dbReference>
<feature type="active site" description="Proton acceptor" evidence="8">
    <location>
        <position position="235"/>
    </location>
</feature>
<evidence type="ECO:0000256" key="1">
    <source>
        <dbReference type="ARBA" id="ARBA00004496"/>
    </source>
</evidence>
<evidence type="ECO:0000313" key="10">
    <source>
        <dbReference type="EMBL" id="RKP53971.1"/>
    </source>
</evidence>
<sequence length="310" mass="35634">MPIKVPDHLPAKEVLAEENIFVMDESVAYHQDIRPLRIAILNLMPTKETTETQLLRLIGNTPLQLEAVLLHPKTHISKNTSAEHLESFYKTFDEIKDEQYDGFIITGAPVEHLPFEEVTYWEELQEIMDWTVSNVTSTFHICWGAQAGLYHHFGVPKYPLEEKMFGVFPHTVTKPNTKLLRGFDEQFSVPQSRHTGVLREDVENAAGLEILSESEEAGVYIAASSDGKQIFVTGHSEYDPQSLKWEYDRDKAKGLRIDIPKNYYPDNDPSKLPVSTWRAHANLLFSNWLNYFVYQETPFELGKANKIKLR</sequence>